<evidence type="ECO:0000313" key="6">
    <source>
        <dbReference type="EMBL" id="OHB03216.1"/>
    </source>
</evidence>
<feature type="transmembrane region" description="Helical" evidence="5">
    <location>
        <begin position="44"/>
        <end position="63"/>
    </location>
</feature>
<organism evidence="6 7">
    <name type="scientific">Candidatus Zambryskibacteria bacterium RIFCSPLOWO2_01_FULL_43_17</name>
    <dbReference type="NCBI Taxonomy" id="1802760"/>
    <lineage>
        <taxon>Bacteria</taxon>
        <taxon>Candidatus Zambryskiibacteriota</taxon>
    </lineage>
</organism>
<dbReference type="Proteomes" id="UP000179283">
    <property type="component" value="Unassembled WGS sequence"/>
</dbReference>
<proteinExistence type="predicted"/>
<dbReference type="InterPro" id="IPR032808">
    <property type="entry name" value="DoxX"/>
</dbReference>
<comment type="subcellular location">
    <subcellularLocation>
        <location evidence="1">Membrane</location>
        <topology evidence="1">Multi-pass membrane protein</topology>
    </subcellularLocation>
</comment>
<evidence type="ECO:0000313" key="7">
    <source>
        <dbReference type="Proteomes" id="UP000179283"/>
    </source>
</evidence>
<name>A0A1G2U115_9BACT</name>
<comment type="caution">
    <text evidence="6">The sequence shown here is derived from an EMBL/GenBank/DDBJ whole genome shotgun (WGS) entry which is preliminary data.</text>
</comment>
<keyword evidence="3 5" id="KW-1133">Transmembrane helix</keyword>
<accession>A0A1G2U115</accession>
<evidence type="ECO:0000256" key="4">
    <source>
        <dbReference type="ARBA" id="ARBA00023136"/>
    </source>
</evidence>
<dbReference type="GO" id="GO:0016020">
    <property type="term" value="C:membrane"/>
    <property type="evidence" value="ECO:0007669"/>
    <property type="project" value="UniProtKB-SubCell"/>
</dbReference>
<sequence>MNFKLTRFELGTYLLRLGLSAVFLWFGFSQLLDSIRWVSIVPEWAVNLLHIPPAFIVLGNGAFEVILGSMLAMGIWTRLISLVLGLHLIPIMFDLGLTAIGVRDFGLVIASLSLSLIYKSPEKQTDLQRTL</sequence>
<evidence type="ECO:0000256" key="3">
    <source>
        <dbReference type="ARBA" id="ARBA00022989"/>
    </source>
</evidence>
<dbReference type="EMBL" id="MHWD01000025">
    <property type="protein sequence ID" value="OHB03216.1"/>
    <property type="molecule type" value="Genomic_DNA"/>
</dbReference>
<dbReference type="AlphaFoldDB" id="A0A1G2U115"/>
<evidence type="ECO:0000256" key="5">
    <source>
        <dbReference type="SAM" id="Phobius"/>
    </source>
</evidence>
<evidence type="ECO:0008006" key="8">
    <source>
        <dbReference type="Google" id="ProtNLM"/>
    </source>
</evidence>
<feature type="transmembrane region" description="Helical" evidence="5">
    <location>
        <begin position="75"/>
        <end position="93"/>
    </location>
</feature>
<protein>
    <recommendedName>
        <fullName evidence="8">DoxX family protein</fullName>
    </recommendedName>
</protein>
<evidence type="ECO:0000256" key="2">
    <source>
        <dbReference type="ARBA" id="ARBA00022692"/>
    </source>
</evidence>
<keyword evidence="2 5" id="KW-0812">Transmembrane</keyword>
<keyword evidence="4 5" id="KW-0472">Membrane</keyword>
<gene>
    <name evidence="6" type="ORF">A2920_02515</name>
</gene>
<dbReference type="Pfam" id="PF07681">
    <property type="entry name" value="DoxX"/>
    <property type="match status" value="1"/>
</dbReference>
<evidence type="ECO:0000256" key="1">
    <source>
        <dbReference type="ARBA" id="ARBA00004141"/>
    </source>
</evidence>
<reference evidence="6 7" key="1">
    <citation type="journal article" date="2016" name="Nat. Commun.">
        <title>Thousands of microbial genomes shed light on interconnected biogeochemical processes in an aquifer system.</title>
        <authorList>
            <person name="Anantharaman K."/>
            <person name="Brown C.T."/>
            <person name="Hug L.A."/>
            <person name="Sharon I."/>
            <person name="Castelle C.J."/>
            <person name="Probst A.J."/>
            <person name="Thomas B.C."/>
            <person name="Singh A."/>
            <person name="Wilkins M.J."/>
            <person name="Karaoz U."/>
            <person name="Brodie E.L."/>
            <person name="Williams K.H."/>
            <person name="Hubbard S.S."/>
            <person name="Banfield J.F."/>
        </authorList>
    </citation>
    <scope>NUCLEOTIDE SEQUENCE [LARGE SCALE GENOMIC DNA]</scope>
</reference>
<feature type="transmembrane region" description="Helical" evidence="5">
    <location>
        <begin position="12"/>
        <end position="32"/>
    </location>
</feature>